<evidence type="ECO:0000313" key="2">
    <source>
        <dbReference type="Proteomes" id="UP000823388"/>
    </source>
</evidence>
<evidence type="ECO:0000313" key="1">
    <source>
        <dbReference type="EMBL" id="KAG2641137.1"/>
    </source>
</evidence>
<comment type="caution">
    <text evidence="1">The sequence shown here is derived from an EMBL/GenBank/DDBJ whole genome shotgun (WGS) entry which is preliminary data.</text>
</comment>
<dbReference type="AlphaFoldDB" id="A0A8T0W3H6"/>
<name>A0A8T0W3H6_PANVG</name>
<sequence length="163" mass="17598">MCAVRRFCVAKGEDSWSRAGCKICVAKTAALNRIKAAGGDSIKAAEDSASRAVGDICVVKAVPLDRAVPACANMFKGKTRPVGVLKKTISVPEAYIKDLLTDPKHTPLLPLSEDFLKNNPHLRQPVLNAAVATLSSIEKTENILCQFFEKGCAAMEVEVDYDY</sequence>
<gene>
    <name evidence="1" type="ORF">PVAP13_2KG163500</name>
</gene>
<dbReference type="EMBL" id="CM029039">
    <property type="protein sequence ID" value="KAG2641137.1"/>
    <property type="molecule type" value="Genomic_DNA"/>
</dbReference>
<reference evidence="1" key="1">
    <citation type="submission" date="2020-05" db="EMBL/GenBank/DDBJ databases">
        <title>WGS assembly of Panicum virgatum.</title>
        <authorList>
            <person name="Lovell J.T."/>
            <person name="Jenkins J."/>
            <person name="Shu S."/>
            <person name="Juenger T.E."/>
            <person name="Schmutz J."/>
        </authorList>
    </citation>
    <scope>NUCLEOTIDE SEQUENCE</scope>
    <source>
        <strain evidence="1">AP13</strain>
    </source>
</reference>
<accession>A0A8T0W3H6</accession>
<organism evidence="1 2">
    <name type="scientific">Panicum virgatum</name>
    <name type="common">Blackwell switchgrass</name>
    <dbReference type="NCBI Taxonomy" id="38727"/>
    <lineage>
        <taxon>Eukaryota</taxon>
        <taxon>Viridiplantae</taxon>
        <taxon>Streptophyta</taxon>
        <taxon>Embryophyta</taxon>
        <taxon>Tracheophyta</taxon>
        <taxon>Spermatophyta</taxon>
        <taxon>Magnoliopsida</taxon>
        <taxon>Liliopsida</taxon>
        <taxon>Poales</taxon>
        <taxon>Poaceae</taxon>
        <taxon>PACMAD clade</taxon>
        <taxon>Panicoideae</taxon>
        <taxon>Panicodae</taxon>
        <taxon>Paniceae</taxon>
        <taxon>Panicinae</taxon>
        <taxon>Panicum</taxon>
        <taxon>Panicum sect. Hiantes</taxon>
    </lineage>
</organism>
<dbReference type="Proteomes" id="UP000823388">
    <property type="component" value="Chromosome 2K"/>
</dbReference>
<proteinExistence type="predicted"/>
<protein>
    <submittedName>
        <fullName evidence="1">Uncharacterized protein</fullName>
    </submittedName>
</protein>
<keyword evidence="2" id="KW-1185">Reference proteome</keyword>